<feature type="compositionally biased region" description="Polar residues" evidence="1">
    <location>
        <begin position="448"/>
        <end position="462"/>
    </location>
</feature>
<dbReference type="Proteomes" id="UP001189429">
    <property type="component" value="Unassembled WGS sequence"/>
</dbReference>
<evidence type="ECO:0000256" key="1">
    <source>
        <dbReference type="SAM" id="MobiDB-lite"/>
    </source>
</evidence>
<keyword evidence="3" id="KW-1185">Reference proteome</keyword>
<name>A0ABN9QFA9_9DINO</name>
<organism evidence="2 3">
    <name type="scientific">Prorocentrum cordatum</name>
    <dbReference type="NCBI Taxonomy" id="2364126"/>
    <lineage>
        <taxon>Eukaryota</taxon>
        <taxon>Sar</taxon>
        <taxon>Alveolata</taxon>
        <taxon>Dinophyceae</taxon>
        <taxon>Prorocentrales</taxon>
        <taxon>Prorocentraceae</taxon>
        <taxon>Prorocentrum</taxon>
    </lineage>
</organism>
<comment type="caution">
    <text evidence="2">The sequence shown here is derived from an EMBL/GenBank/DDBJ whole genome shotgun (WGS) entry which is preliminary data.</text>
</comment>
<proteinExistence type="predicted"/>
<gene>
    <name evidence="2" type="ORF">PCOR1329_LOCUS11200</name>
</gene>
<accession>A0ABN9QFA9</accession>
<evidence type="ECO:0000313" key="3">
    <source>
        <dbReference type="Proteomes" id="UP001189429"/>
    </source>
</evidence>
<evidence type="ECO:0000313" key="2">
    <source>
        <dbReference type="EMBL" id="CAK0804381.1"/>
    </source>
</evidence>
<feature type="region of interest" description="Disordered" evidence="1">
    <location>
        <begin position="441"/>
        <end position="472"/>
    </location>
</feature>
<dbReference type="EMBL" id="CAUYUJ010003224">
    <property type="protein sequence ID" value="CAK0804381.1"/>
    <property type="molecule type" value="Genomic_DNA"/>
</dbReference>
<reference evidence="2" key="1">
    <citation type="submission" date="2023-10" db="EMBL/GenBank/DDBJ databases">
        <authorList>
            <person name="Chen Y."/>
            <person name="Shah S."/>
            <person name="Dougan E. K."/>
            <person name="Thang M."/>
            <person name="Chan C."/>
        </authorList>
    </citation>
    <scope>NUCLEOTIDE SEQUENCE [LARGE SCALE GENOMIC DNA]</scope>
</reference>
<protein>
    <submittedName>
        <fullName evidence="2">Uncharacterized protein</fullName>
    </submittedName>
</protein>
<sequence>MAGMLALMNMDDGGRRVDNMGLKGGDVSPEHAAFSSMGARAHKEPLRRHAAEEIGADDKRRERDVFGHVPFELERRVPDVGGLGWRTKSGQMIKNQTFYSQRPKVNKWDDPTFSGVNTWKAWHGPRLRTDADTMERLDRFEAETTEWEAKRTFVNTSRAETLDRFYNQKLNRTQRETAGSWAPQRRARREVHSLFETFDARLDEQPVKELKKVLTSTVLKRDREAMRMIAARMQNEETWKKVFTDIEQERRHDIRADLQLRQAHTDRLMLLSGAPVAERSSEDVLQPAADNSCLGDRLSRTAIKAERPDVSLRSDFRGLIHADNEHALEMTNPVPWLRARAQCGVPREDQQDHRAGLAAAAAGGDARPRRDAGGARARRALRGGRHGLDPHVAHEARERGLPNDEMLAAHAKAQFRPTVAPPPLDQSKTLLGEDWSASTVLRGGGSRVTGSFSRTSHVNASRSEGDLPPPRRRMVYPVLAPTSPHSRAPVDVSHMSSMTHTSSLHRSASVPAMAASTSRSGRAAAARATAEVCGELDSWEANTAKVPGINNFFGPPRASRHLRSEPSGTFA</sequence>